<dbReference type="InterPro" id="IPR027417">
    <property type="entry name" value="P-loop_NTPase"/>
</dbReference>
<dbReference type="AlphaFoldDB" id="A0A6U6F288"/>
<comment type="similarity">
    <text evidence="1">Belongs to the RecN family.</text>
</comment>
<evidence type="ECO:0000256" key="2">
    <source>
        <dbReference type="ARBA" id="ARBA00021315"/>
    </source>
</evidence>
<dbReference type="GO" id="GO:0006310">
    <property type="term" value="P:DNA recombination"/>
    <property type="evidence" value="ECO:0007669"/>
    <property type="project" value="InterPro"/>
</dbReference>
<dbReference type="PANTHER" id="PTHR11059:SF0">
    <property type="entry name" value="DNA REPAIR PROTEIN RECN"/>
    <property type="match status" value="1"/>
</dbReference>
<organism evidence="9">
    <name type="scientific">Odontella aurita</name>
    <dbReference type="NCBI Taxonomy" id="265563"/>
    <lineage>
        <taxon>Eukaryota</taxon>
        <taxon>Sar</taxon>
        <taxon>Stramenopiles</taxon>
        <taxon>Ochrophyta</taxon>
        <taxon>Bacillariophyta</taxon>
        <taxon>Mediophyceae</taxon>
        <taxon>Biddulphiophycidae</taxon>
        <taxon>Eupodiscales</taxon>
        <taxon>Odontellaceae</taxon>
        <taxon>Odontella</taxon>
    </lineage>
</organism>
<dbReference type="GO" id="GO:0006281">
    <property type="term" value="P:DNA repair"/>
    <property type="evidence" value="ECO:0007669"/>
    <property type="project" value="UniProtKB-KW"/>
</dbReference>
<evidence type="ECO:0000313" key="8">
    <source>
        <dbReference type="EMBL" id="CAE2242378.1"/>
    </source>
</evidence>
<dbReference type="InterPro" id="IPR004604">
    <property type="entry name" value="DNA_recomb/repair_RecN"/>
</dbReference>
<proteinExistence type="inferred from homology"/>
<dbReference type="SUPFAM" id="SSF52540">
    <property type="entry name" value="P-loop containing nucleoside triphosphate hydrolases"/>
    <property type="match status" value="1"/>
</dbReference>
<keyword evidence="6" id="KW-0234">DNA repair</keyword>
<protein>
    <recommendedName>
        <fullName evidence="2">DNA repair protein RecN</fullName>
    </recommendedName>
    <alternativeName>
        <fullName evidence="7">Recombination protein N</fullName>
    </alternativeName>
</protein>
<name>A0A6U6F288_9STRA</name>
<evidence type="ECO:0000313" key="9">
    <source>
        <dbReference type="EMBL" id="CAE2242381.1"/>
    </source>
</evidence>
<dbReference type="EMBL" id="HBKQ01024319">
    <property type="protein sequence ID" value="CAE2242378.1"/>
    <property type="molecule type" value="Transcribed_RNA"/>
</dbReference>
<dbReference type="EMBL" id="HBKQ01024322">
    <property type="protein sequence ID" value="CAE2242381.1"/>
    <property type="molecule type" value="Transcribed_RNA"/>
</dbReference>
<evidence type="ECO:0000256" key="6">
    <source>
        <dbReference type="ARBA" id="ARBA00023204"/>
    </source>
</evidence>
<dbReference type="PANTHER" id="PTHR11059">
    <property type="entry name" value="DNA REPAIR PROTEIN RECN"/>
    <property type="match status" value="1"/>
</dbReference>
<sequence>MLLPSLLFCRLPQSKPLRFWLAVIVVFCVHPVICFVPATPSLHNAQIKPTPSPTIPLYSATFSHFFRRSSVCAFRDIEHTVVRGALFAEKESDVLERRGDMTSGNCVGDRSESCIVSIKSRNLAGLDHGEGSVAVDLGSCPSLVAVTGETGTGKSLLVHKALEVAMGGKVSQSIVPSLDTTVGNESNATVEVELKLSQPHLDITRIIMAHHGIDPTLLENGRRSSQKNDTLPRLFLKRTISLQMKPHMQGEGLEKGERIKSPKPRLKSRCEVNGQVVTLKALRAIASPLVTLVDASAAASALSKPTSRLAIIDKGVSTRTKAAAWEAREKYRQARQVREALEMKAESKVLPASLPGYGDETTKEALDLLTHWVDELDEFERRIQGLQDVCMTATTYTCTVKSLLKSSWTEESYSNLLDLRGHIKALDAQIIAAESAVEALSSLSSSDSVVSALERARAFLFDATKSETDSRSDGDLQPVLDSAENAHELLNDVESALSSCVCCIEDRNRGLLAKLQQERGSLRLSIEDIDAIIADWNSLARKHSVSPFDLPLCHQSMRAELTDGDNYREEISKAKASEEVALQHFQHACDELTAARGEVAEMLSGSVMRYLPSLGMERSFFCAQLNGSVLKCTSASAFGIGSELGVDSVDFFLRHQLDAPAKCQSDEQVSPKSRGGRLEDIGSSGEKARILLAVESILSGSVKAACGGAVATEIGSSDAAQVVLEDAIRNCPPIAMIYDEIDAHCGGRASVAVAKLLASQARSDTPIVQSTQRSGQIVSITHSPSVAAIADRHIMIQIEPAQLAKENRQTVTVSTINGAARRKELARMAAGDLAPEEAEKLADALLRVGMLERNGNNGDNTSF</sequence>
<reference evidence="9" key="1">
    <citation type="submission" date="2021-01" db="EMBL/GenBank/DDBJ databases">
        <authorList>
            <person name="Corre E."/>
            <person name="Pelletier E."/>
            <person name="Niang G."/>
            <person name="Scheremetjew M."/>
            <person name="Finn R."/>
            <person name="Kale V."/>
            <person name="Holt S."/>
            <person name="Cochrane G."/>
            <person name="Meng A."/>
            <person name="Brown T."/>
            <person name="Cohen L."/>
        </authorList>
    </citation>
    <scope>NUCLEOTIDE SEQUENCE</scope>
    <source>
        <strain evidence="9">Isolate 1302-5</strain>
    </source>
</reference>
<keyword evidence="5" id="KW-0067">ATP-binding</keyword>
<evidence type="ECO:0000256" key="4">
    <source>
        <dbReference type="ARBA" id="ARBA00022763"/>
    </source>
</evidence>
<evidence type="ECO:0000256" key="1">
    <source>
        <dbReference type="ARBA" id="ARBA00009441"/>
    </source>
</evidence>
<evidence type="ECO:0000256" key="3">
    <source>
        <dbReference type="ARBA" id="ARBA00022741"/>
    </source>
</evidence>
<accession>A0A6U6F288</accession>
<gene>
    <name evidence="8" type="ORF">OAUR00152_LOCUS16580</name>
    <name evidence="9" type="ORF">OAUR00152_LOCUS16583</name>
</gene>
<keyword evidence="4" id="KW-0227">DNA damage</keyword>
<dbReference type="GO" id="GO:0005524">
    <property type="term" value="F:ATP binding"/>
    <property type="evidence" value="ECO:0007669"/>
    <property type="project" value="UniProtKB-KW"/>
</dbReference>
<keyword evidence="3" id="KW-0547">Nucleotide-binding</keyword>
<evidence type="ECO:0000256" key="7">
    <source>
        <dbReference type="ARBA" id="ARBA00033408"/>
    </source>
</evidence>
<dbReference type="Gene3D" id="3.40.50.300">
    <property type="entry name" value="P-loop containing nucleotide triphosphate hydrolases"/>
    <property type="match status" value="2"/>
</dbReference>
<evidence type="ECO:0000256" key="5">
    <source>
        <dbReference type="ARBA" id="ARBA00022840"/>
    </source>
</evidence>